<dbReference type="GO" id="GO:0006412">
    <property type="term" value="P:translation"/>
    <property type="evidence" value="ECO:0007669"/>
    <property type="project" value="InterPro"/>
</dbReference>
<dbReference type="GeneID" id="17356157"/>
<dbReference type="KEGG" id="cvr:CHLNCDRAFT_34966"/>
<dbReference type="FunCoup" id="E1ZC47">
    <property type="interactions" value="622"/>
</dbReference>
<evidence type="ECO:0000256" key="2">
    <source>
        <dbReference type="ARBA" id="ARBA00022980"/>
    </source>
</evidence>
<dbReference type="InterPro" id="IPR034704">
    <property type="entry name" value="Ribosomal_bL28/bL31-like_sf"/>
</dbReference>
<dbReference type="InParanoid" id="E1ZC47"/>
<evidence type="ECO:0000313" key="5">
    <source>
        <dbReference type="EMBL" id="EFN56749.1"/>
    </source>
</evidence>
<dbReference type="AlphaFoldDB" id="E1ZC47"/>
<dbReference type="GO" id="GO:0005840">
    <property type="term" value="C:ribosome"/>
    <property type="evidence" value="ECO:0007669"/>
    <property type="project" value="UniProtKB-KW"/>
</dbReference>
<dbReference type="PANTHER" id="PTHR33280">
    <property type="entry name" value="50S RIBOSOMAL PROTEIN L31, CHLOROPLASTIC"/>
    <property type="match status" value="1"/>
</dbReference>
<dbReference type="GO" id="GO:1990904">
    <property type="term" value="C:ribonucleoprotein complex"/>
    <property type="evidence" value="ECO:0007669"/>
    <property type="project" value="UniProtKB-KW"/>
</dbReference>
<dbReference type="RefSeq" id="XP_005848851.1">
    <property type="nucleotide sequence ID" value="XM_005848789.1"/>
</dbReference>
<dbReference type="STRING" id="554065.E1ZC47"/>
<dbReference type="SUPFAM" id="SSF143800">
    <property type="entry name" value="L28p-like"/>
    <property type="match status" value="1"/>
</dbReference>
<dbReference type="GO" id="GO:0003735">
    <property type="term" value="F:structural constituent of ribosome"/>
    <property type="evidence" value="ECO:0007669"/>
    <property type="project" value="InterPro"/>
</dbReference>
<dbReference type="EMBL" id="GL433841">
    <property type="protein sequence ID" value="EFN56749.1"/>
    <property type="molecule type" value="Genomic_DNA"/>
</dbReference>
<evidence type="ECO:0000256" key="4">
    <source>
        <dbReference type="RuleBase" id="RU000564"/>
    </source>
</evidence>
<proteinExistence type="inferred from homology"/>
<gene>
    <name evidence="5" type="ORF">CHLNCDRAFT_34966</name>
</gene>
<dbReference type="Proteomes" id="UP000008141">
    <property type="component" value="Unassembled WGS sequence"/>
</dbReference>
<evidence type="ECO:0000256" key="1">
    <source>
        <dbReference type="ARBA" id="ARBA00009296"/>
    </source>
</evidence>
<protein>
    <recommendedName>
        <fullName evidence="4">50S ribosomal protein L31</fullName>
    </recommendedName>
</protein>
<dbReference type="PANTHER" id="PTHR33280:SF1">
    <property type="entry name" value="LARGE RIBOSOMAL SUBUNIT PROTEIN BL31C"/>
    <property type="match status" value="1"/>
</dbReference>
<dbReference type="InterPro" id="IPR002150">
    <property type="entry name" value="Ribosomal_bL31"/>
</dbReference>
<dbReference type="OrthoDB" id="793at2759"/>
<accession>E1ZC47</accession>
<organism evidence="6">
    <name type="scientific">Chlorella variabilis</name>
    <name type="common">Green alga</name>
    <dbReference type="NCBI Taxonomy" id="554065"/>
    <lineage>
        <taxon>Eukaryota</taxon>
        <taxon>Viridiplantae</taxon>
        <taxon>Chlorophyta</taxon>
        <taxon>core chlorophytes</taxon>
        <taxon>Trebouxiophyceae</taxon>
        <taxon>Chlorellales</taxon>
        <taxon>Chlorellaceae</taxon>
        <taxon>Chlorella clade</taxon>
        <taxon>Chlorella</taxon>
    </lineage>
</organism>
<keyword evidence="6" id="KW-1185">Reference proteome</keyword>
<evidence type="ECO:0000313" key="6">
    <source>
        <dbReference type="Proteomes" id="UP000008141"/>
    </source>
</evidence>
<dbReference type="NCBIfam" id="TIGR00105">
    <property type="entry name" value="L31"/>
    <property type="match status" value="1"/>
</dbReference>
<reference evidence="5 6" key="1">
    <citation type="journal article" date="2010" name="Plant Cell">
        <title>The Chlorella variabilis NC64A genome reveals adaptation to photosymbiosis, coevolution with viruses, and cryptic sex.</title>
        <authorList>
            <person name="Blanc G."/>
            <person name="Duncan G."/>
            <person name="Agarkova I."/>
            <person name="Borodovsky M."/>
            <person name="Gurnon J."/>
            <person name="Kuo A."/>
            <person name="Lindquist E."/>
            <person name="Lucas S."/>
            <person name="Pangilinan J."/>
            <person name="Polle J."/>
            <person name="Salamov A."/>
            <person name="Terry A."/>
            <person name="Yamada T."/>
            <person name="Dunigan D.D."/>
            <person name="Grigoriev I.V."/>
            <person name="Claverie J.M."/>
            <person name="Van Etten J.L."/>
        </authorList>
    </citation>
    <scope>NUCLEOTIDE SEQUENCE [LARGE SCALE GENOMIC DNA]</scope>
    <source>
        <strain evidence="5 6">NC64A</strain>
    </source>
</reference>
<dbReference type="PRINTS" id="PR01249">
    <property type="entry name" value="RIBOSOMALL31"/>
</dbReference>
<keyword evidence="3 4" id="KW-0687">Ribonucleoprotein</keyword>
<dbReference type="eggNOG" id="ENOG502S8SW">
    <property type="taxonomic scope" value="Eukaryota"/>
</dbReference>
<evidence type="ECO:0000256" key="3">
    <source>
        <dbReference type="ARBA" id="ARBA00023274"/>
    </source>
</evidence>
<keyword evidence="2 4" id="KW-0689">Ribosomal protein</keyword>
<name>E1ZC47_CHLVA</name>
<sequence length="124" mass="13148">MQSLAARSTPVLGSRQCSVRSSQRGLKVVAMAKKGIHPKWHNEAKVMCNGEEVLTTSGTQGSYTVDIWSGNHPFFQGATSTVVTDEGRVNRFKRRFAGLDSLAAIETISGQKAAAVAAAAAAKK</sequence>
<dbReference type="NCBIfam" id="NF001809">
    <property type="entry name" value="PRK00528.1"/>
    <property type="match status" value="1"/>
</dbReference>
<comment type="similarity">
    <text evidence="1">Belongs to the bacterial ribosomal protein bL31 family. Type A subfamily.</text>
</comment>
<dbReference type="InterPro" id="IPR042105">
    <property type="entry name" value="Ribosomal_bL31_sf"/>
</dbReference>
<dbReference type="Gene3D" id="4.10.830.30">
    <property type="entry name" value="Ribosomal protein L31"/>
    <property type="match status" value="1"/>
</dbReference>
<dbReference type="Pfam" id="PF01197">
    <property type="entry name" value="Ribosomal_L31"/>
    <property type="match status" value="1"/>
</dbReference>